<dbReference type="SUPFAM" id="SSF51294">
    <property type="entry name" value="Hedgehog/intein (Hint) domain"/>
    <property type="match status" value="1"/>
</dbReference>
<proteinExistence type="predicted"/>
<sequence length="690" mass="71470">MPTSFEVIFLGTLARIDPIQNNEVAENAAGILGTHGSVNDPLSGHVRNLSAERLSEDANDTYDTDNGGGYDSFRIDGGAPQNFDAVATYDAVILYVDGTTANITADVFQDVNGNTYLAPQQTDNADQAALTAKPILSLDLYSVAVNTGDMQGTRVAGDFMTSVDGTAGNDNMTVGSSDAQGDQITSGNDFIVGYGGNDFISAGAGKDTVFGGTGNDTVFGGAGDDIIDDEFGIGDGLGDDFFDGGAGNDTIYGGAGNDTLVGGAGADFIHGQSGSDVVDYSGSDAGVTLDLTMGNLVTGSGGDAQGDTLQGIDDLIGSGFDDSLTGYDETYDGRSVSNFIDGGAGNDTISGEGGNDSLLGGSGDDSVSGGAGDDTVLGNSGNDVLSGGTGNDTFVYASGDGADTITDFNTGNTGALNDGDTTNNDFIDLSAHYDDIWELRADFADDGRLNQSNATDLSGNAVDYSDNTQFAPGDSLTFQGANQSSFAADNTGVVCFASGTLILTPAGEVPVERLRPGDLVLTKDNGPKPVVWSGMRCLGMAELDRRPNLKPIEIKPGAFGNHSALVVSPQHGLLLRHEDDEILVRARHLAEMRGGAARIKNGCRSVTYWHLLFERHEVIFSNGVPSESFFPGPEAIKTLDSGAHDELIALFPMLSRKLDMEGALRSYGRTARAFLRGKDIPAESGALRPC</sequence>
<dbReference type="Gene3D" id="2.170.16.10">
    <property type="entry name" value="Hedgehog/Intein (Hint) domain"/>
    <property type="match status" value="1"/>
</dbReference>
<reference evidence="5" key="1">
    <citation type="submission" date="2021-01" db="EMBL/GenBank/DDBJ databases">
        <title>Diatom-associated Roseobacters Show Island Model of Population Structure.</title>
        <authorList>
            <person name="Qu L."/>
            <person name="Feng X."/>
            <person name="Chen Y."/>
            <person name="Li L."/>
            <person name="Wang X."/>
            <person name="Hu Z."/>
            <person name="Wang H."/>
            <person name="Luo H."/>
        </authorList>
    </citation>
    <scope>NUCLEOTIDE SEQUENCE</scope>
    <source>
        <strain evidence="5">SM26-45</strain>
    </source>
</reference>
<feature type="domain" description="Hedgehog/Intein (Hint)" evidence="4">
    <location>
        <begin position="494"/>
        <end position="632"/>
    </location>
</feature>
<evidence type="ECO:0000313" key="5">
    <source>
        <dbReference type="EMBL" id="MBM2356866.1"/>
    </source>
</evidence>
<evidence type="ECO:0000256" key="2">
    <source>
        <dbReference type="ARBA" id="ARBA00022525"/>
    </source>
</evidence>
<dbReference type="InterPro" id="IPR028992">
    <property type="entry name" value="Hedgehog/Intein_dom"/>
</dbReference>
<feature type="compositionally biased region" description="Low complexity" evidence="3">
    <location>
        <begin position="355"/>
        <end position="368"/>
    </location>
</feature>
<dbReference type="InterPro" id="IPR050557">
    <property type="entry name" value="RTX_toxin/Mannuronan_C5-epim"/>
</dbReference>
<dbReference type="GO" id="GO:0005509">
    <property type="term" value="F:calcium ion binding"/>
    <property type="evidence" value="ECO:0007669"/>
    <property type="project" value="InterPro"/>
</dbReference>
<gene>
    <name evidence="5" type="ORF">JQX14_20125</name>
</gene>
<comment type="caution">
    <text evidence="5">The sequence shown here is derived from an EMBL/GenBank/DDBJ whole genome shotgun (WGS) entry which is preliminary data.</text>
</comment>
<evidence type="ECO:0000259" key="4">
    <source>
        <dbReference type="Pfam" id="PF13403"/>
    </source>
</evidence>
<dbReference type="Pfam" id="PF13403">
    <property type="entry name" value="Hint_2"/>
    <property type="match status" value="1"/>
</dbReference>
<comment type="subcellular location">
    <subcellularLocation>
        <location evidence="1">Secreted</location>
    </subcellularLocation>
</comment>
<name>A0A9Q2NTU6_9RHOB</name>
<keyword evidence="2" id="KW-0964">Secreted</keyword>
<dbReference type="CDD" id="cd00081">
    <property type="entry name" value="Hint"/>
    <property type="match status" value="1"/>
</dbReference>
<accession>A0A9Q2NTU6</accession>
<dbReference type="InterPro" id="IPR036844">
    <property type="entry name" value="Hint_dom_sf"/>
</dbReference>
<dbReference type="SUPFAM" id="SSF51120">
    <property type="entry name" value="beta-Roll"/>
    <property type="match status" value="2"/>
</dbReference>
<dbReference type="AlphaFoldDB" id="A0A9Q2NTU6"/>
<protein>
    <submittedName>
        <fullName evidence="5">Hint domain-containing protein</fullName>
    </submittedName>
</protein>
<dbReference type="RefSeq" id="WP_231035708.1">
    <property type="nucleotide sequence ID" value="NZ_JAJNGX010000021.1"/>
</dbReference>
<organism evidence="5 6">
    <name type="scientific">Pseudosulfitobacter pseudonitzschiae</name>
    <dbReference type="NCBI Taxonomy" id="1402135"/>
    <lineage>
        <taxon>Bacteria</taxon>
        <taxon>Pseudomonadati</taxon>
        <taxon>Pseudomonadota</taxon>
        <taxon>Alphaproteobacteria</taxon>
        <taxon>Rhodobacterales</taxon>
        <taxon>Roseobacteraceae</taxon>
        <taxon>Pseudosulfitobacter</taxon>
    </lineage>
</organism>
<feature type="region of interest" description="Disordered" evidence="3">
    <location>
        <begin position="345"/>
        <end position="373"/>
    </location>
</feature>
<dbReference type="Gene3D" id="2.150.10.10">
    <property type="entry name" value="Serralysin-like metalloprotease, C-terminal"/>
    <property type="match status" value="4"/>
</dbReference>
<dbReference type="PANTHER" id="PTHR38340">
    <property type="entry name" value="S-LAYER PROTEIN"/>
    <property type="match status" value="1"/>
</dbReference>
<dbReference type="Proteomes" id="UP000809337">
    <property type="component" value="Unassembled WGS sequence"/>
</dbReference>
<evidence type="ECO:0000256" key="1">
    <source>
        <dbReference type="ARBA" id="ARBA00004613"/>
    </source>
</evidence>
<evidence type="ECO:0000313" key="6">
    <source>
        <dbReference type="Proteomes" id="UP000809337"/>
    </source>
</evidence>
<dbReference type="Pfam" id="PF00353">
    <property type="entry name" value="HemolysinCabind"/>
    <property type="match status" value="3"/>
</dbReference>
<dbReference type="PRINTS" id="PR00313">
    <property type="entry name" value="CABNDNGRPT"/>
</dbReference>
<dbReference type="GO" id="GO:0005576">
    <property type="term" value="C:extracellular region"/>
    <property type="evidence" value="ECO:0007669"/>
    <property type="project" value="UniProtKB-SubCell"/>
</dbReference>
<dbReference type="InterPro" id="IPR011049">
    <property type="entry name" value="Serralysin-like_metalloprot_C"/>
</dbReference>
<dbReference type="EMBL" id="JAFBWN010000021">
    <property type="protein sequence ID" value="MBM2356866.1"/>
    <property type="molecule type" value="Genomic_DNA"/>
</dbReference>
<dbReference type="InterPro" id="IPR001343">
    <property type="entry name" value="Hemolysn_Ca-bd"/>
</dbReference>
<dbReference type="PANTHER" id="PTHR38340:SF1">
    <property type="entry name" value="S-LAYER PROTEIN"/>
    <property type="match status" value="1"/>
</dbReference>
<evidence type="ECO:0000256" key="3">
    <source>
        <dbReference type="SAM" id="MobiDB-lite"/>
    </source>
</evidence>